<reference evidence="2 3" key="1">
    <citation type="submission" date="2013-11" db="EMBL/GenBank/DDBJ databases">
        <title>Single cell genomics of uncultured Tannerella BU063 (oral taxon 286).</title>
        <authorList>
            <person name="Beall C.J."/>
            <person name="Campbell A.G."/>
            <person name="Griffen A.L."/>
            <person name="Podar M."/>
            <person name="Leys E.J."/>
        </authorList>
    </citation>
    <scope>NUCLEOTIDE SEQUENCE [LARGE SCALE GENOMIC DNA]</scope>
    <source>
        <strain evidence="2">Cell 5</strain>
    </source>
</reference>
<evidence type="ECO:0008006" key="4">
    <source>
        <dbReference type="Google" id="ProtNLM"/>
    </source>
</evidence>
<evidence type="ECO:0000256" key="1">
    <source>
        <dbReference type="SAM" id="MobiDB-lite"/>
    </source>
</evidence>
<feature type="region of interest" description="Disordered" evidence="1">
    <location>
        <begin position="1"/>
        <end position="24"/>
    </location>
</feature>
<accession>W2CAD8</accession>
<dbReference type="PATRIC" id="fig|1410950.3.peg.1465"/>
<proteinExistence type="predicted"/>
<name>W2CAD8_9BACT</name>
<protein>
    <recommendedName>
        <fullName evidence="4">DNA polymerase III subunit gamma/tau</fullName>
    </recommendedName>
</protein>
<gene>
    <name evidence="2" type="ORF">T229_10105</name>
</gene>
<evidence type="ECO:0000313" key="2">
    <source>
        <dbReference type="EMBL" id="ETK04214.1"/>
    </source>
</evidence>
<comment type="caution">
    <text evidence="2">The sequence shown here is derived from an EMBL/GenBank/DDBJ whole genome shotgun (WGS) entry which is preliminary data.</text>
</comment>
<evidence type="ECO:0000313" key="3">
    <source>
        <dbReference type="Proteomes" id="UP000018872"/>
    </source>
</evidence>
<dbReference type="EMBL" id="AYYC01000678">
    <property type="protein sequence ID" value="ETK04214.1"/>
    <property type="molecule type" value="Genomic_DNA"/>
</dbReference>
<sequence length="141" mass="16159">MHQRHQAKTDASANAEKVPQENQPFTADDLTRAWDAYIETVGGRVNLKHTMINCRPVLKGDDTFEIVVHNPGQREVLLQNNAAILQSLRGQLKNGRVRFTVRIDETNEKRLAYTSKEKYDLLLEVNPALARLKEEFNLTFD</sequence>
<dbReference type="AlphaFoldDB" id="W2CAD8"/>
<organism evidence="2 3">
    <name type="scientific">Tannerella sp. oral taxon BU063 isolate Cell 5</name>
    <dbReference type="NCBI Taxonomy" id="1410950"/>
    <lineage>
        <taxon>Bacteria</taxon>
        <taxon>Pseudomonadati</taxon>
        <taxon>Bacteroidota</taxon>
        <taxon>Bacteroidia</taxon>
        <taxon>Bacteroidales</taxon>
        <taxon>Tannerellaceae</taxon>
        <taxon>Tannerella</taxon>
    </lineage>
</organism>
<dbReference type="Proteomes" id="UP000018872">
    <property type="component" value="Unassembled WGS sequence"/>
</dbReference>